<dbReference type="PANTHER" id="PTHR12300:SF34">
    <property type="entry name" value="RECEPTOR EXPRESSION-ENHANCING PROTEIN"/>
    <property type="match status" value="1"/>
</dbReference>
<protein>
    <recommendedName>
        <fullName evidence="1">Receptor expression-enhancing protein</fullName>
    </recommendedName>
</protein>
<dbReference type="AlphaFoldDB" id="A0A2G9UDN6"/>
<keyword evidence="1" id="KW-1133">Transmembrane helix</keyword>
<dbReference type="InterPro" id="IPR004345">
    <property type="entry name" value="TB2_DP1_HVA22"/>
</dbReference>
<dbReference type="OrthoDB" id="5913021at2759"/>
<evidence type="ECO:0000313" key="3">
    <source>
        <dbReference type="Proteomes" id="UP000230423"/>
    </source>
</evidence>
<keyword evidence="1" id="KW-0472">Membrane</keyword>
<feature type="transmembrane region" description="Helical" evidence="1">
    <location>
        <begin position="6"/>
        <end position="24"/>
    </location>
</feature>
<feature type="transmembrane region" description="Helical" evidence="1">
    <location>
        <begin position="44"/>
        <end position="61"/>
    </location>
</feature>
<organism evidence="2 3">
    <name type="scientific">Teladorsagia circumcincta</name>
    <name type="common">Brown stomach worm</name>
    <name type="synonym">Ostertagia circumcincta</name>
    <dbReference type="NCBI Taxonomy" id="45464"/>
    <lineage>
        <taxon>Eukaryota</taxon>
        <taxon>Metazoa</taxon>
        <taxon>Ecdysozoa</taxon>
        <taxon>Nematoda</taxon>
        <taxon>Chromadorea</taxon>
        <taxon>Rhabditida</taxon>
        <taxon>Rhabditina</taxon>
        <taxon>Rhabditomorpha</taxon>
        <taxon>Strongyloidea</taxon>
        <taxon>Trichostrongylidae</taxon>
        <taxon>Teladorsagia</taxon>
    </lineage>
</organism>
<feature type="transmembrane region" description="Helical" evidence="1">
    <location>
        <begin position="67"/>
        <end position="84"/>
    </location>
</feature>
<name>A0A2G9UDN6_TELCI</name>
<proteinExistence type="inferred from homology"/>
<comment type="similarity">
    <text evidence="1">Belongs to the DP1 family.</text>
</comment>
<gene>
    <name evidence="2" type="ORF">TELCIR_09880</name>
</gene>
<keyword evidence="1" id="KW-0812">Transmembrane</keyword>
<dbReference type="GO" id="GO:0016020">
    <property type="term" value="C:membrane"/>
    <property type="evidence" value="ECO:0007669"/>
    <property type="project" value="UniProtKB-SubCell"/>
</dbReference>
<dbReference type="PANTHER" id="PTHR12300">
    <property type="entry name" value="HVA22-LIKE PROTEINS"/>
    <property type="match status" value="1"/>
</dbReference>
<keyword evidence="3" id="KW-1185">Reference proteome</keyword>
<reference evidence="2 3" key="1">
    <citation type="submission" date="2015-09" db="EMBL/GenBank/DDBJ databases">
        <title>Draft genome of the parasitic nematode Teladorsagia circumcincta isolate WARC Sus (inbred).</title>
        <authorList>
            <person name="Mitreva M."/>
        </authorList>
    </citation>
    <scope>NUCLEOTIDE SEQUENCE [LARGE SCALE GENOMIC DNA]</scope>
    <source>
        <strain evidence="2 3">S</strain>
    </source>
</reference>
<dbReference type="Pfam" id="PF03134">
    <property type="entry name" value="TB2_DP1_HVA22"/>
    <property type="match status" value="1"/>
</dbReference>
<evidence type="ECO:0000313" key="2">
    <source>
        <dbReference type="EMBL" id="PIO68336.1"/>
    </source>
</evidence>
<dbReference type="Proteomes" id="UP000230423">
    <property type="component" value="Unassembled WGS sequence"/>
</dbReference>
<evidence type="ECO:0000256" key="1">
    <source>
        <dbReference type="RuleBase" id="RU362006"/>
    </source>
</evidence>
<dbReference type="EMBL" id="KZ347148">
    <property type="protein sequence ID" value="PIO68336.1"/>
    <property type="molecule type" value="Genomic_DNA"/>
</dbReference>
<sequence length="117" mass="13553">MVVAVYLIIGAAAQIVCNMIGFAYPAYASVKAVRTKDTTDDTQWLIYWCVFAVFSLIDFFAGSIMHWFPFYYLFKVMFLIFLFLPQTMGAKFLFYEYVDPLVTAIDEKMAMKKEKDS</sequence>
<accession>A0A2G9UDN6</accession>
<comment type="subcellular location">
    <subcellularLocation>
        <location evidence="1">Membrane</location>
        <topology evidence="1">Multi-pass membrane protein</topology>
    </subcellularLocation>
</comment>